<keyword evidence="1" id="KW-1133">Transmembrane helix</keyword>
<dbReference type="WBParaSite" id="SVE_1996600.1">
    <property type="protein sequence ID" value="SVE_1996600.1"/>
    <property type="gene ID" value="SVE_1996600"/>
</dbReference>
<evidence type="ECO:0000313" key="2">
    <source>
        <dbReference type="Proteomes" id="UP000035680"/>
    </source>
</evidence>
<evidence type="ECO:0000256" key="1">
    <source>
        <dbReference type="SAM" id="Phobius"/>
    </source>
</evidence>
<feature type="transmembrane region" description="Helical" evidence="1">
    <location>
        <begin position="72"/>
        <end position="97"/>
    </location>
</feature>
<name>A0A0K0G5E9_STRVS</name>
<protein>
    <submittedName>
        <fullName evidence="3">Uncharacterized protein</fullName>
    </submittedName>
</protein>
<evidence type="ECO:0000313" key="3">
    <source>
        <dbReference type="WBParaSite" id="SVE_1996600.1"/>
    </source>
</evidence>
<keyword evidence="1" id="KW-0812">Transmembrane</keyword>
<keyword evidence="1" id="KW-0472">Membrane</keyword>
<dbReference type="AlphaFoldDB" id="A0A0K0G5E9"/>
<reference evidence="2" key="1">
    <citation type="submission" date="2014-07" db="EMBL/GenBank/DDBJ databases">
        <authorList>
            <person name="Martin A.A"/>
            <person name="De Silva N."/>
        </authorList>
    </citation>
    <scope>NUCLEOTIDE SEQUENCE</scope>
</reference>
<keyword evidence="2" id="KW-1185">Reference proteome</keyword>
<reference evidence="3" key="2">
    <citation type="submission" date="2015-08" db="UniProtKB">
        <authorList>
            <consortium name="WormBaseParasite"/>
        </authorList>
    </citation>
    <scope>IDENTIFICATION</scope>
</reference>
<dbReference type="Proteomes" id="UP000035680">
    <property type="component" value="Unassembled WGS sequence"/>
</dbReference>
<organism evidence="2 3">
    <name type="scientific">Strongyloides venezuelensis</name>
    <name type="common">Threadworm</name>
    <dbReference type="NCBI Taxonomy" id="75913"/>
    <lineage>
        <taxon>Eukaryota</taxon>
        <taxon>Metazoa</taxon>
        <taxon>Ecdysozoa</taxon>
        <taxon>Nematoda</taxon>
        <taxon>Chromadorea</taxon>
        <taxon>Rhabditida</taxon>
        <taxon>Tylenchina</taxon>
        <taxon>Panagrolaimomorpha</taxon>
        <taxon>Strongyloidoidea</taxon>
        <taxon>Strongyloididae</taxon>
        <taxon>Strongyloides</taxon>
    </lineage>
</organism>
<feature type="transmembrane region" description="Helical" evidence="1">
    <location>
        <begin position="32"/>
        <end position="52"/>
    </location>
</feature>
<sequence>MVRCLYEVNSDEIFEKDLFNYDKHYNISSPRIFGFQTYGLIVLSIGILSELGKFNYFKTSFSLLKNGSATQALFVEAICTMIFLIPSCIVMFLIQFFDYLHKHLIIRNTKGSDASYTSVNGHEI</sequence>
<proteinExistence type="predicted"/>
<accession>A0A0K0G5E9</accession>